<reference evidence="17" key="1">
    <citation type="submission" date="2021-01" db="EMBL/GenBank/DDBJ databases">
        <title>A chromosome-scale assembly of European eel, Anguilla anguilla.</title>
        <authorList>
            <person name="Henkel C."/>
            <person name="Jong-Raadsen S.A."/>
            <person name="Dufour S."/>
            <person name="Weltzien F.-A."/>
            <person name="Palstra A.P."/>
            <person name="Pelster B."/>
            <person name="Spaink H.P."/>
            <person name="Van Den Thillart G.E."/>
            <person name="Jansen H."/>
            <person name="Zahm M."/>
            <person name="Klopp C."/>
            <person name="Cedric C."/>
            <person name="Louis A."/>
            <person name="Berthelot C."/>
            <person name="Parey E."/>
            <person name="Roest Crollius H."/>
            <person name="Montfort J."/>
            <person name="Robinson-Rechavi M."/>
            <person name="Bucao C."/>
            <person name="Bouchez O."/>
            <person name="Gislard M."/>
            <person name="Lluch J."/>
            <person name="Milhes M."/>
            <person name="Lampietro C."/>
            <person name="Lopez Roques C."/>
            <person name="Donnadieu C."/>
            <person name="Braasch I."/>
            <person name="Desvignes T."/>
            <person name="Postlethwait J."/>
            <person name="Bobe J."/>
            <person name="Guiguen Y."/>
            <person name="Dirks R."/>
        </authorList>
    </citation>
    <scope>NUCLEOTIDE SEQUENCE</scope>
    <source>
        <strain evidence="17">Tag_6206</strain>
        <tissue evidence="17">Liver</tissue>
    </source>
</reference>
<keyword evidence="7" id="KW-0130">Cell adhesion</keyword>
<dbReference type="InterPro" id="IPR020894">
    <property type="entry name" value="Cadherin_CS"/>
</dbReference>
<dbReference type="Pfam" id="PF00028">
    <property type="entry name" value="Cadherin"/>
    <property type="match status" value="6"/>
</dbReference>
<dbReference type="OMA" id="AYKCPLN"/>
<evidence type="ECO:0000256" key="6">
    <source>
        <dbReference type="ARBA" id="ARBA00022837"/>
    </source>
</evidence>
<evidence type="ECO:0000256" key="13">
    <source>
        <dbReference type="SAM" id="MobiDB-lite"/>
    </source>
</evidence>
<dbReference type="FunFam" id="2.60.40.60:FF:000005">
    <property type="entry name" value="Protocadherin 9"/>
    <property type="match status" value="2"/>
</dbReference>
<evidence type="ECO:0000256" key="3">
    <source>
        <dbReference type="ARBA" id="ARBA00022692"/>
    </source>
</evidence>
<feature type="region of interest" description="Disordered" evidence="13">
    <location>
        <begin position="983"/>
        <end position="1016"/>
    </location>
</feature>
<evidence type="ECO:0000313" key="17">
    <source>
        <dbReference type="EMBL" id="KAG5833717.1"/>
    </source>
</evidence>
<dbReference type="FunFam" id="2.60.40.60:FF:000030">
    <property type="entry name" value="Protocadherin 9"/>
    <property type="match status" value="1"/>
</dbReference>
<dbReference type="AlphaFoldDB" id="A0A9D3LMG8"/>
<evidence type="ECO:0000256" key="8">
    <source>
        <dbReference type="ARBA" id="ARBA00022989"/>
    </source>
</evidence>
<feature type="chain" id="PRO_5039293186" description="Cadherin domain-containing protein" evidence="15">
    <location>
        <begin position="24"/>
        <end position="1234"/>
    </location>
</feature>
<dbReference type="InterPro" id="IPR002126">
    <property type="entry name" value="Cadherin-like_dom"/>
</dbReference>
<dbReference type="GO" id="GO:0009653">
    <property type="term" value="P:anatomical structure morphogenesis"/>
    <property type="evidence" value="ECO:0007669"/>
    <property type="project" value="UniProtKB-ARBA"/>
</dbReference>
<comment type="caution">
    <text evidence="17">The sequence shown here is derived from an EMBL/GenBank/DDBJ whole genome shotgun (WGS) entry which is preliminary data.</text>
</comment>
<dbReference type="FunFam" id="2.60.40.60:FF:000043">
    <property type="entry name" value="Protocadherin 1"/>
    <property type="match status" value="1"/>
</dbReference>
<dbReference type="Proteomes" id="UP001044222">
    <property type="component" value="Chromosome 16"/>
</dbReference>
<evidence type="ECO:0000313" key="18">
    <source>
        <dbReference type="Proteomes" id="UP001044222"/>
    </source>
</evidence>
<feature type="domain" description="Cadherin" evidence="16">
    <location>
        <begin position="572"/>
        <end position="674"/>
    </location>
</feature>
<dbReference type="PANTHER" id="PTHR24028">
    <property type="entry name" value="CADHERIN-87A"/>
    <property type="match status" value="1"/>
</dbReference>
<feature type="compositionally biased region" description="Polar residues" evidence="13">
    <location>
        <begin position="983"/>
        <end position="999"/>
    </location>
</feature>
<dbReference type="GO" id="GO:0005509">
    <property type="term" value="F:calcium ion binding"/>
    <property type="evidence" value="ECO:0007669"/>
    <property type="project" value="UniProtKB-UniRule"/>
</dbReference>
<keyword evidence="3 14" id="KW-0812">Transmembrane</keyword>
<feature type="domain" description="Cadherin" evidence="16">
    <location>
        <begin position="469"/>
        <end position="571"/>
    </location>
</feature>
<evidence type="ECO:0000256" key="14">
    <source>
        <dbReference type="SAM" id="Phobius"/>
    </source>
</evidence>
<gene>
    <name evidence="17" type="ORF">ANANG_G00278820</name>
</gene>
<dbReference type="GO" id="GO:0007156">
    <property type="term" value="P:homophilic cell adhesion via plasma membrane adhesion molecules"/>
    <property type="evidence" value="ECO:0007669"/>
    <property type="project" value="InterPro"/>
</dbReference>
<evidence type="ECO:0000256" key="5">
    <source>
        <dbReference type="ARBA" id="ARBA00022737"/>
    </source>
</evidence>
<feature type="domain" description="Cadherin" evidence="16">
    <location>
        <begin position="26"/>
        <end position="141"/>
    </location>
</feature>
<feature type="domain" description="Cadherin" evidence="16">
    <location>
        <begin position="252"/>
        <end position="357"/>
    </location>
</feature>
<keyword evidence="5" id="KW-0677">Repeat</keyword>
<dbReference type="PROSITE" id="PS00232">
    <property type="entry name" value="CADHERIN_1"/>
    <property type="match status" value="4"/>
</dbReference>
<keyword evidence="6 12" id="KW-0106">Calcium</keyword>
<dbReference type="PANTHER" id="PTHR24028:SF248">
    <property type="entry name" value="PROTOCADHERIN-9"/>
    <property type="match status" value="1"/>
</dbReference>
<evidence type="ECO:0000256" key="15">
    <source>
        <dbReference type="SAM" id="SignalP"/>
    </source>
</evidence>
<name>A0A9D3LMG8_ANGAN</name>
<dbReference type="InterPro" id="IPR013164">
    <property type="entry name" value="Cadherin_N"/>
</dbReference>
<evidence type="ECO:0000256" key="2">
    <source>
        <dbReference type="ARBA" id="ARBA00022475"/>
    </source>
</evidence>
<dbReference type="SUPFAM" id="SSF49313">
    <property type="entry name" value="Cadherin-like"/>
    <property type="match status" value="6"/>
</dbReference>
<keyword evidence="4 15" id="KW-0732">Signal</keyword>
<feature type="domain" description="Cadherin" evidence="16">
    <location>
        <begin position="142"/>
        <end position="251"/>
    </location>
</feature>
<dbReference type="Gene3D" id="2.60.40.60">
    <property type="entry name" value="Cadherins"/>
    <property type="match status" value="7"/>
</dbReference>
<dbReference type="PRINTS" id="PR00205">
    <property type="entry name" value="CADHERIN"/>
</dbReference>
<feature type="compositionally biased region" description="Basic residues" evidence="13">
    <location>
        <begin position="865"/>
        <end position="876"/>
    </location>
</feature>
<dbReference type="InterPro" id="IPR050174">
    <property type="entry name" value="Protocadherin/Cadherin-CA"/>
</dbReference>
<sequence>MDLKDFYLLAALVTCFWLDPAIAQELIYPIREELQENVLIGNIPKDLNISHTNAATGTSANLVYRLVSKAGDKPLLRVLSSTGEIFTTSNRIDRERLCPGPSYEENECSFEIEVVILPNDYFRLIKIKIIVKDTNDNAPMFPSPVINISIPENTLINSRFAIPSATDPDTGFNSVQHYELVNGQSAFGLDIVETPEGEKWPQLIVQQNLDREQKDTYVMKVKVEDGGNPQKSSTAILQVTVTDVNDNKPVFKEGQIEVHIPENSPLGTSVVQLQATDADVGPNAEIRYMFNTQVSPATKRLFALNSTTGLIKVQQPLDREETAIHKLSVLASDGSSSPAKATITINVTDVNDNPPNIDLRYIISPINGTVFLSEKDPINTKIALITVSDKDMDVNGKVICFIEKDVPFHLKAVYDNQYLLETSSLLDYEGTKEYNFKIVASDSGKPSLNQTALVRVRLEDENDNPPIFSQPVIEVAVPENNKRGLFLVTISATDEDSGKNAEIVYQLGPNASFFDLDRKTGVLTASRVFDREEQERFLFTVTARDNGTPPLQSQAAVIVTVQDENDNNPKFTHNHFQFFVSENLPKDSTVGVITVTDADAGENAAVSLSILSDNENFILDPSSGVIKSNVSFDREQQSSYTFDVRAVDAGSPPCSSAAKVTINVIDANDNVPVVIYPPSNTSFKLVPLSAIPGSVVAEVFAVDSDTGMNAELKYAIVSGNGKGLFRIDPVTGNITLEEKPATADVGLHRLVVNISDLGYPKSLHTLVLVFLFVNDTVGNSTYVYDLIRRTMETPLDRTIDESGEAYQNGDYLTIMIAIVAGAMVVIVVIFVTVLVRCRHATRFKAAQRKKQGAEWMSPNQESKQNKKKKRKKRKSPKNSLLNFVTIEETKPDDPAHEPINGTISLPAELEEQGIGRFDWSAAPTTTFKPSSPDLARHYKSASPQSAFHLKADTPVLVKKHHVIQELPLDNTFVGGCDTLSKRSSTSSDHFSASECSSQGGFKPKGPLHSRQGTLPRARTELNPEYLDLRSRAELNPEYWAPCTPLSQRRVTFHLPDGSQESCSDSGLGDQEPACSGNLLSHPLPLVQPQEDFYQQASPDKRTEADGNSDPNSDGPLGPRGLVEASEMCTQECLVLGHSDNCWMPPSLGNYQQPKSPVSSFGGQKEWAKDKLLNGHTLGRTWKSDGSRDKCADRKQFGNAEGQFSSTGHMADIPLASLKSYKEATGMDSPKEQQL</sequence>
<keyword evidence="18" id="KW-1185">Reference proteome</keyword>
<evidence type="ECO:0000256" key="1">
    <source>
        <dbReference type="ARBA" id="ARBA00004251"/>
    </source>
</evidence>
<feature type="region of interest" description="Disordered" evidence="13">
    <location>
        <begin position="848"/>
        <end position="877"/>
    </location>
</feature>
<evidence type="ECO:0000256" key="9">
    <source>
        <dbReference type="ARBA" id="ARBA00023136"/>
    </source>
</evidence>
<comment type="function">
    <text evidence="11">Potential calcium-dependent cell-adhesion protein.</text>
</comment>
<dbReference type="FunFam" id="2.60.40.60:FF:000016">
    <property type="entry name" value="Protocadherin 9"/>
    <property type="match status" value="1"/>
</dbReference>
<keyword evidence="8 14" id="KW-1133">Transmembrane helix</keyword>
<dbReference type="Pfam" id="PF08374">
    <property type="entry name" value="Protocadherin"/>
    <property type="match status" value="1"/>
</dbReference>
<accession>A0A9D3LMG8</accession>
<feature type="transmembrane region" description="Helical" evidence="14">
    <location>
        <begin position="811"/>
        <end position="835"/>
    </location>
</feature>
<organism evidence="17 18">
    <name type="scientific">Anguilla anguilla</name>
    <name type="common">European freshwater eel</name>
    <name type="synonym">Muraena anguilla</name>
    <dbReference type="NCBI Taxonomy" id="7936"/>
    <lineage>
        <taxon>Eukaryota</taxon>
        <taxon>Metazoa</taxon>
        <taxon>Chordata</taxon>
        <taxon>Craniata</taxon>
        <taxon>Vertebrata</taxon>
        <taxon>Euteleostomi</taxon>
        <taxon>Actinopterygii</taxon>
        <taxon>Neopterygii</taxon>
        <taxon>Teleostei</taxon>
        <taxon>Anguilliformes</taxon>
        <taxon>Anguillidae</taxon>
        <taxon>Anguilla</taxon>
    </lineage>
</organism>
<feature type="domain" description="Cadherin" evidence="16">
    <location>
        <begin position="364"/>
        <end position="468"/>
    </location>
</feature>
<keyword evidence="9 14" id="KW-0472">Membrane</keyword>
<dbReference type="InterPro" id="IPR013585">
    <property type="entry name" value="Protocadherin"/>
</dbReference>
<feature type="region of interest" description="Disordered" evidence="13">
    <location>
        <begin position="1094"/>
        <end position="1121"/>
    </location>
</feature>
<keyword evidence="10" id="KW-0325">Glycoprotein</keyword>
<dbReference type="GO" id="GO:0005886">
    <property type="term" value="C:plasma membrane"/>
    <property type="evidence" value="ECO:0007669"/>
    <property type="project" value="UniProtKB-SubCell"/>
</dbReference>
<feature type="domain" description="Cadherin" evidence="16">
    <location>
        <begin position="686"/>
        <end position="783"/>
    </location>
</feature>
<feature type="region of interest" description="Disordered" evidence="13">
    <location>
        <begin position="1056"/>
        <end position="1081"/>
    </location>
</feature>
<keyword evidence="2" id="KW-1003">Cell membrane</keyword>
<dbReference type="InterPro" id="IPR015919">
    <property type="entry name" value="Cadherin-like_sf"/>
</dbReference>
<evidence type="ECO:0000256" key="10">
    <source>
        <dbReference type="ARBA" id="ARBA00023180"/>
    </source>
</evidence>
<dbReference type="PROSITE" id="PS50268">
    <property type="entry name" value="CADHERIN_2"/>
    <property type="match status" value="7"/>
</dbReference>
<proteinExistence type="predicted"/>
<feature type="signal peptide" evidence="15">
    <location>
        <begin position="1"/>
        <end position="23"/>
    </location>
</feature>
<evidence type="ECO:0000256" key="4">
    <source>
        <dbReference type="ARBA" id="ARBA00022729"/>
    </source>
</evidence>
<evidence type="ECO:0000256" key="12">
    <source>
        <dbReference type="PROSITE-ProRule" id="PRU00043"/>
    </source>
</evidence>
<evidence type="ECO:0000256" key="11">
    <source>
        <dbReference type="ARBA" id="ARBA00037723"/>
    </source>
</evidence>
<dbReference type="SMART" id="SM00112">
    <property type="entry name" value="CA"/>
    <property type="match status" value="7"/>
</dbReference>
<dbReference type="FunFam" id="2.60.40.60:FF:000036">
    <property type="entry name" value="Protocadherin 9"/>
    <property type="match status" value="1"/>
</dbReference>
<dbReference type="EMBL" id="JAFIRN010000016">
    <property type="protein sequence ID" value="KAG5833717.1"/>
    <property type="molecule type" value="Genomic_DNA"/>
</dbReference>
<dbReference type="OrthoDB" id="6252479at2759"/>
<dbReference type="CDD" id="cd11304">
    <property type="entry name" value="Cadherin_repeat"/>
    <property type="match status" value="7"/>
</dbReference>
<comment type="subcellular location">
    <subcellularLocation>
        <location evidence="1">Cell membrane</location>
        <topology evidence="1">Single-pass type I membrane protein</topology>
    </subcellularLocation>
</comment>
<protein>
    <recommendedName>
        <fullName evidence="16">Cadherin domain-containing protein</fullName>
    </recommendedName>
</protein>
<evidence type="ECO:0000256" key="7">
    <source>
        <dbReference type="ARBA" id="ARBA00022889"/>
    </source>
</evidence>
<dbReference type="FunFam" id="2.60.40.60:FF:000087">
    <property type="entry name" value="Protocadherin 9"/>
    <property type="match status" value="1"/>
</dbReference>
<evidence type="ECO:0000259" key="16">
    <source>
        <dbReference type="PROSITE" id="PS50268"/>
    </source>
</evidence>
<dbReference type="Pfam" id="PF08266">
    <property type="entry name" value="Cadherin_2"/>
    <property type="match status" value="1"/>
</dbReference>